<reference evidence="3 4" key="1">
    <citation type="submission" date="2024-05" db="EMBL/GenBank/DDBJ databases">
        <title>Haplotype-resolved chromosome-level genome assembly of Huyou (Citrus changshanensis).</title>
        <authorList>
            <person name="Miao C."/>
            <person name="Chen W."/>
            <person name="Wu Y."/>
            <person name="Wang L."/>
            <person name="Zhao S."/>
            <person name="Grierson D."/>
            <person name="Xu C."/>
            <person name="Chen K."/>
        </authorList>
    </citation>
    <scope>NUCLEOTIDE SEQUENCE [LARGE SCALE GENOMIC DNA]</scope>
    <source>
        <strain evidence="3">01-14</strain>
        <tissue evidence="3">Leaf</tissue>
    </source>
</reference>
<evidence type="ECO:0000259" key="2">
    <source>
        <dbReference type="PROSITE" id="PS51823"/>
    </source>
</evidence>
<dbReference type="Proteomes" id="UP001428341">
    <property type="component" value="Unassembled WGS sequence"/>
</dbReference>
<protein>
    <recommendedName>
        <fullName evidence="2">Clu domain-containing protein</fullName>
    </recommendedName>
</protein>
<dbReference type="InterPro" id="IPR023231">
    <property type="entry name" value="GSKIP_dom_sf"/>
</dbReference>
<feature type="domain" description="Clu" evidence="2">
    <location>
        <begin position="208"/>
        <end position="468"/>
    </location>
</feature>
<dbReference type="PANTHER" id="PTHR12601:SF45">
    <property type="entry name" value="PROTEIN REDUCED CHLOROPLAST COVERAGE 3"/>
    <property type="match status" value="1"/>
</dbReference>
<feature type="region of interest" description="Disordered" evidence="1">
    <location>
        <begin position="106"/>
        <end position="160"/>
    </location>
</feature>
<feature type="compositionally biased region" description="Low complexity" evidence="1">
    <location>
        <begin position="128"/>
        <end position="160"/>
    </location>
</feature>
<comment type="caution">
    <text evidence="3">The sequence shown here is derived from an EMBL/GenBank/DDBJ whole genome shotgun (WGS) entry which is preliminary data.</text>
</comment>
<keyword evidence="4" id="KW-1185">Reference proteome</keyword>
<dbReference type="PROSITE" id="PS51823">
    <property type="entry name" value="CLU"/>
    <property type="match status" value="1"/>
</dbReference>
<dbReference type="GO" id="GO:0005737">
    <property type="term" value="C:cytoplasm"/>
    <property type="evidence" value="ECO:0007669"/>
    <property type="project" value="TreeGrafter"/>
</dbReference>
<dbReference type="EMBL" id="JBCGBO010000001">
    <property type="protein sequence ID" value="KAK9229464.1"/>
    <property type="molecule type" value="Genomic_DNA"/>
</dbReference>
<gene>
    <name evidence="3" type="ORF">WN944_022426</name>
</gene>
<dbReference type="PANTHER" id="PTHR12601">
    <property type="entry name" value="EUKARYOTIC TRANSLATION INITIATION FACTOR 3 SUBUNIT EIF-3"/>
    <property type="match status" value="1"/>
</dbReference>
<dbReference type="AlphaFoldDB" id="A0AAP0N4B2"/>
<accession>A0AAP0N4B2</accession>
<sequence>MAPRSGRGKSNKAKADKKKKEEKVVPSVLDITIITPYESQVVLKVKGQRLNDRVEVVTLKPCLLRIVEAQSCAEDYTEESQAVAHVRRLLHIVACTTRFSKSRNSRLLPSSESCAKKNGSRHHPPSPNSAALSDGAATAAANNRSGPRATSSPVSSAVSPSLDMAAIHSTRKLSQLRKCERKEGEKRDGDYFEIQIKICNGKLLQVVASVKGFYTLGKQFFQSNSPVDLLQNLSRAFANAYESLMKAFVEHNKFGNLPYGFRANTWLVPPSVAESPSNFPCLPAEDENWGGNGGEERVVRDRKAFLLHNQFVDVSILKAVGAIRRLIDSNLHTQDIINVQKRAILHEDLVGDLPITVKHDTVDASWMSEVTIKGNQSSGMSAAEVAQRNLLKCVTADESDTSSLGTVIIRHCGYTAVVKVVGDVKERFGTRDIEIEDQPNGGANSLNINRCEIVTQCFFCRFLLAHKD</sequence>
<dbReference type="InterPro" id="IPR027523">
    <property type="entry name" value="CLU_prot"/>
</dbReference>
<name>A0AAP0N4B2_9ROSI</name>
<feature type="compositionally biased region" description="Basic residues" evidence="1">
    <location>
        <begin position="1"/>
        <end position="17"/>
    </location>
</feature>
<feature type="region of interest" description="Disordered" evidence="1">
    <location>
        <begin position="1"/>
        <end position="21"/>
    </location>
</feature>
<proteinExistence type="predicted"/>
<evidence type="ECO:0000313" key="4">
    <source>
        <dbReference type="Proteomes" id="UP001428341"/>
    </source>
</evidence>
<dbReference type="SUPFAM" id="SSF103107">
    <property type="entry name" value="Hypothetical protein c14orf129, hspc210"/>
    <property type="match status" value="1"/>
</dbReference>
<evidence type="ECO:0000313" key="3">
    <source>
        <dbReference type="EMBL" id="KAK9229464.1"/>
    </source>
</evidence>
<dbReference type="InterPro" id="IPR025697">
    <property type="entry name" value="CLU_dom"/>
</dbReference>
<organism evidence="3 4">
    <name type="scientific">Citrus x changshan-huyou</name>
    <dbReference type="NCBI Taxonomy" id="2935761"/>
    <lineage>
        <taxon>Eukaryota</taxon>
        <taxon>Viridiplantae</taxon>
        <taxon>Streptophyta</taxon>
        <taxon>Embryophyta</taxon>
        <taxon>Tracheophyta</taxon>
        <taxon>Spermatophyta</taxon>
        <taxon>Magnoliopsida</taxon>
        <taxon>eudicotyledons</taxon>
        <taxon>Gunneridae</taxon>
        <taxon>Pentapetalae</taxon>
        <taxon>rosids</taxon>
        <taxon>malvids</taxon>
        <taxon>Sapindales</taxon>
        <taxon>Rutaceae</taxon>
        <taxon>Aurantioideae</taxon>
        <taxon>Citrus</taxon>
    </lineage>
</organism>
<evidence type="ECO:0000256" key="1">
    <source>
        <dbReference type="SAM" id="MobiDB-lite"/>
    </source>
</evidence>